<organism evidence="5 6">
    <name type="scientific">Streptomyces xantholiticus</name>
    <dbReference type="NCBI Taxonomy" id="68285"/>
    <lineage>
        <taxon>Bacteria</taxon>
        <taxon>Bacillati</taxon>
        <taxon>Actinomycetota</taxon>
        <taxon>Actinomycetes</taxon>
        <taxon>Kitasatosporales</taxon>
        <taxon>Streptomycetaceae</taxon>
        <taxon>Streptomyces</taxon>
    </lineage>
</organism>
<reference evidence="5 6" key="1">
    <citation type="submission" date="2024-06" db="EMBL/GenBank/DDBJ databases">
        <title>The Natural Products Discovery Center: Release of the First 8490 Sequenced Strains for Exploring Actinobacteria Biosynthetic Diversity.</title>
        <authorList>
            <person name="Kalkreuter E."/>
            <person name="Kautsar S.A."/>
            <person name="Yang D."/>
            <person name="Bader C.D."/>
            <person name="Teijaro C.N."/>
            <person name="Fluegel L."/>
            <person name="Davis C.M."/>
            <person name="Simpson J.R."/>
            <person name="Lauterbach L."/>
            <person name="Steele A.D."/>
            <person name="Gui C."/>
            <person name="Meng S."/>
            <person name="Li G."/>
            <person name="Viehrig K."/>
            <person name="Ye F."/>
            <person name="Su P."/>
            <person name="Kiefer A.F."/>
            <person name="Nichols A."/>
            <person name="Cepeda A.J."/>
            <person name="Yan W."/>
            <person name="Fan B."/>
            <person name="Jiang Y."/>
            <person name="Adhikari A."/>
            <person name="Zheng C.-J."/>
            <person name="Schuster L."/>
            <person name="Cowan T.M."/>
            <person name="Smanski M.J."/>
            <person name="Chevrette M.G."/>
            <person name="De Carvalho L.P.S."/>
            <person name="Shen B."/>
        </authorList>
    </citation>
    <scope>NUCLEOTIDE SEQUENCE [LARGE SCALE GENOMIC DNA]</scope>
    <source>
        <strain evidence="5 6">NPDC000837</strain>
    </source>
</reference>
<name>A0ABV1V0W6_9ACTN</name>
<gene>
    <name evidence="5" type="ORF">ABT276_25520</name>
</gene>
<keyword evidence="3" id="KW-0547">Nucleotide-binding</keyword>
<dbReference type="InterPro" id="IPR056546">
    <property type="entry name" value="MreB_MamK-like"/>
</dbReference>
<evidence type="ECO:0000256" key="3">
    <source>
        <dbReference type="ARBA" id="ARBA00022741"/>
    </source>
</evidence>
<keyword evidence="4" id="KW-0067">ATP-binding</keyword>
<dbReference type="InterPro" id="IPR043129">
    <property type="entry name" value="ATPase_NBD"/>
</dbReference>
<evidence type="ECO:0000256" key="4">
    <source>
        <dbReference type="ARBA" id="ARBA00022840"/>
    </source>
</evidence>
<proteinExistence type="predicted"/>
<dbReference type="Gene3D" id="3.30.420.40">
    <property type="match status" value="1"/>
</dbReference>
<dbReference type="Proteomes" id="UP001445472">
    <property type="component" value="Unassembled WGS sequence"/>
</dbReference>
<evidence type="ECO:0000313" key="6">
    <source>
        <dbReference type="Proteomes" id="UP001445472"/>
    </source>
</evidence>
<comment type="subcellular location">
    <subcellularLocation>
        <location evidence="1">Cytoplasm</location>
    </subcellularLocation>
</comment>
<keyword evidence="6" id="KW-1185">Reference proteome</keyword>
<comment type="caution">
    <text evidence="5">The sequence shown here is derived from an EMBL/GenBank/DDBJ whole genome shotgun (WGS) entry which is preliminary data.</text>
</comment>
<dbReference type="RefSeq" id="WP_351977980.1">
    <property type="nucleotide sequence ID" value="NZ_JBEPBX010000027.1"/>
</dbReference>
<sequence length="275" mass="29588">MTGFRVRPGDGHRQAPWPVCRICPRFAIDLGSSRTRVWSPGRGVVLDVPTVTLPGARAMYPVRRGTIVDPEGTARMLDRLLRRRVPGFSRPLIVITTPVLGGPGFRSAALTALEVLHPRTVLTVPSAKAIALGAGADLTRPLLVADIGAHVTEVALLCDGEVTDAYRTALGTGDLDENTTYRELTRAMIAMVTDMLRLDESEQTLNALERGVVLAGGGALRPEFTYDLTRQLRVPVQPVPAPHTAALRGASHVLESAHRHPAISAPAHPPDRARE</sequence>
<evidence type="ECO:0000256" key="2">
    <source>
        <dbReference type="ARBA" id="ARBA00022490"/>
    </source>
</evidence>
<accession>A0ABV1V0W6</accession>
<protein>
    <submittedName>
        <fullName evidence="5">Rod shape-determining protein</fullName>
    </submittedName>
</protein>
<dbReference type="PANTHER" id="PTHR42749">
    <property type="entry name" value="CELL SHAPE-DETERMINING PROTEIN MREB"/>
    <property type="match status" value="1"/>
</dbReference>
<dbReference type="Pfam" id="PF06723">
    <property type="entry name" value="MreB_Mbl"/>
    <property type="match status" value="1"/>
</dbReference>
<dbReference type="EMBL" id="JBEPBX010000027">
    <property type="protein sequence ID" value="MER6616674.1"/>
    <property type="molecule type" value="Genomic_DNA"/>
</dbReference>
<evidence type="ECO:0000256" key="1">
    <source>
        <dbReference type="ARBA" id="ARBA00004496"/>
    </source>
</evidence>
<evidence type="ECO:0000313" key="5">
    <source>
        <dbReference type="EMBL" id="MER6616674.1"/>
    </source>
</evidence>
<dbReference type="PANTHER" id="PTHR42749:SF1">
    <property type="entry name" value="CELL SHAPE-DETERMINING PROTEIN MREB"/>
    <property type="match status" value="1"/>
</dbReference>
<dbReference type="SUPFAM" id="SSF53067">
    <property type="entry name" value="Actin-like ATPase domain"/>
    <property type="match status" value="1"/>
</dbReference>
<keyword evidence="2" id="KW-0963">Cytoplasm</keyword>